<feature type="domain" description="MacB-like periplasmic core" evidence="9">
    <location>
        <begin position="17"/>
        <end position="208"/>
    </location>
</feature>
<keyword evidence="5 7" id="KW-0472">Membrane</keyword>
<feature type="domain" description="ABC3 transporter permease C-terminal" evidence="8">
    <location>
        <begin position="355"/>
        <end position="473"/>
    </location>
</feature>
<dbReference type="InterPro" id="IPR025857">
    <property type="entry name" value="MacB_PCD"/>
</dbReference>
<dbReference type="GO" id="GO:0005886">
    <property type="term" value="C:plasma membrane"/>
    <property type="evidence" value="ECO:0007669"/>
    <property type="project" value="UniProtKB-SubCell"/>
</dbReference>
<feature type="transmembrane region" description="Helical" evidence="7">
    <location>
        <begin position="355"/>
        <end position="376"/>
    </location>
</feature>
<accession>A0A6B0TV48</accession>
<feature type="region of interest" description="Disordered" evidence="6">
    <location>
        <begin position="229"/>
        <end position="297"/>
    </location>
</feature>
<evidence type="ECO:0000256" key="4">
    <source>
        <dbReference type="ARBA" id="ARBA00022989"/>
    </source>
</evidence>
<feature type="transmembrane region" description="Helical" evidence="7">
    <location>
        <begin position="14"/>
        <end position="33"/>
    </location>
</feature>
<keyword evidence="4 7" id="KW-1133">Transmembrane helix</keyword>
<comment type="subcellular location">
    <subcellularLocation>
        <location evidence="1">Cell membrane</location>
        <topology evidence="1">Multi-pass membrane protein</topology>
    </subcellularLocation>
</comment>
<keyword evidence="11" id="KW-1185">Reference proteome</keyword>
<organism evidence="10 11">
    <name type="scientific">Oceanomicrobium pacificus</name>
    <dbReference type="NCBI Taxonomy" id="2692916"/>
    <lineage>
        <taxon>Bacteria</taxon>
        <taxon>Pseudomonadati</taxon>
        <taxon>Pseudomonadota</taxon>
        <taxon>Alphaproteobacteria</taxon>
        <taxon>Rhodobacterales</taxon>
        <taxon>Paracoccaceae</taxon>
        <taxon>Oceanomicrobium</taxon>
    </lineage>
</organism>
<feature type="transmembrane region" description="Helical" evidence="7">
    <location>
        <begin position="450"/>
        <end position="470"/>
    </location>
</feature>
<comment type="caution">
    <text evidence="10">The sequence shown here is derived from an EMBL/GenBank/DDBJ whole genome shotgun (WGS) entry which is preliminary data.</text>
</comment>
<dbReference type="AlphaFoldDB" id="A0A6B0TV48"/>
<dbReference type="Pfam" id="PF02687">
    <property type="entry name" value="FtsX"/>
    <property type="match status" value="1"/>
</dbReference>
<dbReference type="Pfam" id="PF12704">
    <property type="entry name" value="MacB_PCD"/>
    <property type="match status" value="1"/>
</dbReference>
<dbReference type="InterPro" id="IPR051125">
    <property type="entry name" value="ABC-4/HrtB_transporter"/>
</dbReference>
<feature type="transmembrane region" description="Helical" evidence="7">
    <location>
        <begin position="330"/>
        <end position="349"/>
    </location>
</feature>
<protein>
    <submittedName>
        <fullName evidence="10">FtsX-like permease family protein</fullName>
    </submittedName>
</protein>
<dbReference type="Proteomes" id="UP000436016">
    <property type="component" value="Unassembled WGS sequence"/>
</dbReference>
<keyword evidence="2" id="KW-1003">Cell membrane</keyword>
<evidence type="ECO:0000256" key="2">
    <source>
        <dbReference type="ARBA" id="ARBA00022475"/>
    </source>
</evidence>
<sequence>MFGLAFGSLWNRRFLAALTILSIALSVALILGVERLRNEARNGFANSASGIDLIVAPRGNSVQILMATVFGAGSTGTGLTWDTYQTVEALDQVGWAVPMQMGDNHRGYPVIGTERSYFDHFRHSGGQMLEFAEGRPFGAGESEEAVIGADVAERFGYGIGDVIVNAHGLGDVSFDMHDEAPFEISGILARTGTATDKMVFVSLAGFDEIHAERTPPEADPFAAESIAAAPDAPAQDVDHEGADGHDAEAEHGHDETHADGEDHDDHGHADESHGEDDHDHADDAHGDDQEDPHDHAHEPDQINAIYVGLKDRRAILGLQRQLTELRTDPVSAVIPAVALAELWSITGTAERAMLVMGWAVALAGMIGMIVMLSATLETRRREFAILRSVGATPGSITGMIVTEAALLMAGGILAGLALLAAATALANPVLSARFGLSLPLWIDVPQDLGILLGLFAAGLVAALIPAARVYRMTLADGLSIRL</sequence>
<dbReference type="EMBL" id="WUWG01000002">
    <property type="protein sequence ID" value="MXU65082.1"/>
    <property type="molecule type" value="Genomic_DNA"/>
</dbReference>
<evidence type="ECO:0000259" key="9">
    <source>
        <dbReference type="Pfam" id="PF12704"/>
    </source>
</evidence>
<dbReference type="PANTHER" id="PTHR43738:SF2">
    <property type="entry name" value="ABC TRANSPORTER PERMEASE"/>
    <property type="match status" value="1"/>
</dbReference>
<evidence type="ECO:0000256" key="7">
    <source>
        <dbReference type="SAM" id="Phobius"/>
    </source>
</evidence>
<reference evidence="10 11" key="1">
    <citation type="submission" date="2019-12" db="EMBL/GenBank/DDBJ databases">
        <title>Strain KN286 was isolated from seawater, which was collected from Caroline Seamount in the tropical western Pacific.</title>
        <authorList>
            <person name="Wang Q."/>
        </authorList>
    </citation>
    <scope>NUCLEOTIDE SEQUENCE [LARGE SCALE GENOMIC DNA]</scope>
    <source>
        <strain evidence="10 11">KN286</strain>
    </source>
</reference>
<proteinExistence type="predicted"/>
<dbReference type="PANTHER" id="PTHR43738">
    <property type="entry name" value="ABC TRANSPORTER, MEMBRANE PROTEIN"/>
    <property type="match status" value="1"/>
</dbReference>
<keyword evidence="3 7" id="KW-0812">Transmembrane</keyword>
<feature type="compositionally biased region" description="Basic and acidic residues" evidence="6">
    <location>
        <begin position="236"/>
        <end position="297"/>
    </location>
</feature>
<gene>
    <name evidence="10" type="ORF">GSH16_06460</name>
</gene>
<evidence type="ECO:0000256" key="3">
    <source>
        <dbReference type="ARBA" id="ARBA00022692"/>
    </source>
</evidence>
<dbReference type="RefSeq" id="WP_160853222.1">
    <property type="nucleotide sequence ID" value="NZ_WUWG01000002.1"/>
</dbReference>
<evidence type="ECO:0000256" key="1">
    <source>
        <dbReference type="ARBA" id="ARBA00004651"/>
    </source>
</evidence>
<evidence type="ECO:0000259" key="8">
    <source>
        <dbReference type="Pfam" id="PF02687"/>
    </source>
</evidence>
<name>A0A6B0TV48_9RHOB</name>
<dbReference type="InterPro" id="IPR003838">
    <property type="entry name" value="ABC3_permease_C"/>
</dbReference>
<evidence type="ECO:0000313" key="11">
    <source>
        <dbReference type="Proteomes" id="UP000436016"/>
    </source>
</evidence>
<evidence type="ECO:0000313" key="10">
    <source>
        <dbReference type="EMBL" id="MXU65082.1"/>
    </source>
</evidence>
<feature type="transmembrane region" description="Helical" evidence="7">
    <location>
        <begin position="405"/>
        <end position="430"/>
    </location>
</feature>
<evidence type="ECO:0000256" key="5">
    <source>
        <dbReference type="ARBA" id="ARBA00023136"/>
    </source>
</evidence>
<evidence type="ECO:0000256" key="6">
    <source>
        <dbReference type="SAM" id="MobiDB-lite"/>
    </source>
</evidence>